<gene>
    <name evidence="2" type="ORF">SDC9_93600</name>
</gene>
<sequence length="168" mass="19670">MQQEYEILATTGIVKPKIDAVYIPMEHFFNGDAEKVLDYLVEESESFDDSELTLEKAKQICVEYMTQSFTFLNPQKLIEPLWKFSSSLLKNEENYSQAINLLMHLAGMFERSLRQDTLIAPQEELEMTEQTETFKQLEQSLNLLSGTFQIEMPKDEVYYLQQLLAYQE</sequence>
<evidence type="ECO:0000259" key="1">
    <source>
        <dbReference type="PROSITE" id="PS51372"/>
    </source>
</evidence>
<dbReference type="InterPro" id="IPR011608">
    <property type="entry name" value="PRD"/>
</dbReference>
<dbReference type="Gene3D" id="1.10.1790.10">
    <property type="entry name" value="PRD domain"/>
    <property type="match status" value="1"/>
</dbReference>
<dbReference type="SUPFAM" id="SSF63520">
    <property type="entry name" value="PTS-regulatory domain, PRD"/>
    <property type="match status" value="1"/>
</dbReference>
<comment type="caution">
    <text evidence="2">The sequence shown here is derived from an EMBL/GenBank/DDBJ whole genome shotgun (WGS) entry which is preliminary data.</text>
</comment>
<feature type="domain" description="PRD" evidence="1">
    <location>
        <begin position="68"/>
        <end position="168"/>
    </location>
</feature>
<dbReference type="Pfam" id="PF00874">
    <property type="entry name" value="PRD"/>
    <property type="match status" value="1"/>
</dbReference>
<dbReference type="PROSITE" id="PS51372">
    <property type="entry name" value="PRD_2"/>
    <property type="match status" value="1"/>
</dbReference>
<protein>
    <recommendedName>
        <fullName evidence="1">PRD domain-containing protein</fullName>
    </recommendedName>
</protein>
<evidence type="ECO:0000313" key="2">
    <source>
        <dbReference type="EMBL" id="MPM46893.1"/>
    </source>
</evidence>
<dbReference type="EMBL" id="VSSQ01011463">
    <property type="protein sequence ID" value="MPM46893.1"/>
    <property type="molecule type" value="Genomic_DNA"/>
</dbReference>
<accession>A0A645A7P4</accession>
<dbReference type="GO" id="GO:0006355">
    <property type="term" value="P:regulation of DNA-templated transcription"/>
    <property type="evidence" value="ECO:0007669"/>
    <property type="project" value="InterPro"/>
</dbReference>
<name>A0A645A7P4_9ZZZZ</name>
<dbReference type="AlphaFoldDB" id="A0A645A7P4"/>
<organism evidence="2">
    <name type="scientific">bioreactor metagenome</name>
    <dbReference type="NCBI Taxonomy" id="1076179"/>
    <lineage>
        <taxon>unclassified sequences</taxon>
        <taxon>metagenomes</taxon>
        <taxon>ecological metagenomes</taxon>
    </lineage>
</organism>
<proteinExistence type="predicted"/>
<dbReference type="InterPro" id="IPR036634">
    <property type="entry name" value="PRD_sf"/>
</dbReference>
<reference evidence="2" key="1">
    <citation type="submission" date="2019-08" db="EMBL/GenBank/DDBJ databases">
        <authorList>
            <person name="Kucharzyk K."/>
            <person name="Murdoch R.W."/>
            <person name="Higgins S."/>
            <person name="Loffler F."/>
        </authorList>
    </citation>
    <scope>NUCLEOTIDE SEQUENCE</scope>
</reference>